<dbReference type="PANTHER" id="PTHR18895:SF74">
    <property type="entry name" value="MTRF1L RELEASE FACTOR GLUTAMINE METHYLTRANSFERASE"/>
    <property type="match status" value="1"/>
</dbReference>
<dbReference type="Proteomes" id="UP000032336">
    <property type="component" value="Unassembled WGS sequence"/>
</dbReference>
<organism evidence="7 8">
    <name type="scientific">Ferrimicrobium acidiphilum DSM 19497</name>
    <dbReference type="NCBI Taxonomy" id="1121877"/>
    <lineage>
        <taxon>Bacteria</taxon>
        <taxon>Bacillati</taxon>
        <taxon>Actinomycetota</taxon>
        <taxon>Acidimicrobiia</taxon>
        <taxon>Acidimicrobiales</taxon>
        <taxon>Acidimicrobiaceae</taxon>
        <taxon>Ferrimicrobium</taxon>
    </lineage>
</organism>
<accession>A0A0D8FQP3</accession>
<evidence type="ECO:0000259" key="6">
    <source>
        <dbReference type="Pfam" id="PF05175"/>
    </source>
</evidence>
<comment type="catalytic activity">
    <reaction evidence="5">
        <text>L-glutaminyl-[peptide chain release factor] + S-adenosyl-L-methionine = N(5)-methyl-L-glutaminyl-[peptide chain release factor] + S-adenosyl-L-homocysteine + H(+)</text>
        <dbReference type="Rhea" id="RHEA:42896"/>
        <dbReference type="Rhea" id="RHEA-COMP:10271"/>
        <dbReference type="Rhea" id="RHEA-COMP:10272"/>
        <dbReference type="ChEBI" id="CHEBI:15378"/>
        <dbReference type="ChEBI" id="CHEBI:30011"/>
        <dbReference type="ChEBI" id="CHEBI:57856"/>
        <dbReference type="ChEBI" id="CHEBI:59789"/>
        <dbReference type="ChEBI" id="CHEBI:61891"/>
        <dbReference type="EC" id="2.1.1.297"/>
    </reaction>
</comment>
<dbReference type="NCBIfam" id="TIGR00536">
    <property type="entry name" value="hemK_fam"/>
    <property type="match status" value="1"/>
</dbReference>
<evidence type="ECO:0000256" key="3">
    <source>
        <dbReference type="ARBA" id="ARBA00022679"/>
    </source>
</evidence>
<evidence type="ECO:0000256" key="4">
    <source>
        <dbReference type="ARBA" id="ARBA00022691"/>
    </source>
</evidence>
<reference evidence="7 8" key="1">
    <citation type="submission" date="2015-01" db="EMBL/GenBank/DDBJ databases">
        <title>Draft genome of the acidophilic iron oxidizer Ferrimicrobium acidiphilum strain T23.</title>
        <authorList>
            <person name="Poehlein A."/>
            <person name="Eisen S."/>
            <person name="Schloemann M."/>
            <person name="Johnson B.D."/>
            <person name="Daniel R."/>
            <person name="Muehling M."/>
        </authorList>
    </citation>
    <scope>NUCLEOTIDE SEQUENCE [LARGE SCALE GENOMIC DNA]</scope>
    <source>
        <strain evidence="7 8">T23</strain>
    </source>
</reference>
<dbReference type="AlphaFoldDB" id="A0A0D8FQP3"/>
<dbReference type="SUPFAM" id="SSF53335">
    <property type="entry name" value="S-adenosyl-L-methionine-dependent methyltransferases"/>
    <property type="match status" value="1"/>
</dbReference>
<protein>
    <recommendedName>
        <fullName evidence="1">peptide chain release factor N(5)-glutamine methyltransferase</fullName>
        <ecNumber evidence="1">2.1.1.297</ecNumber>
    </recommendedName>
</protein>
<gene>
    <name evidence="7" type="primary">prmC2</name>
    <name evidence="7" type="ORF">FEAC_26870</name>
</gene>
<dbReference type="GO" id="GO:0102559">
    <property type="term" value="F:peptide chain release factor N(5)-glutamine methyltransferase activity"/>
    <property type="evidence" value="ECO:0007669"/>
    <property type="project" value="UniProtKB-EC"/>
</dbReference>
<dbReference type="PANTHER" id="PTHR18895">
    <property type="entry name" value="HEMK METHYLTRANSFERASE"/>
    <property type="match status" value="1"/>
</dbReference>
<dbReference type="OrthoDB" id="9800643at2"/>
<feature type="domain" description="Methyltransferase small" evidence="6">
    <location>
        <begin position="115"/>
        <end position="161"/>
    </location>
</feature>
<comment type="caution">
    <text evidence="7">The sequence shown here is derived from an EMBL/GenBank/DDBJ whole genome shotgun (WGS) entry which is preliminary data.</text>
</comment>
<keyword evidence="4" id="KW-0949">S-adenosyl-L-methionine</keyword>
<keyword evidence="3 7" id="KW-0808">Transferase</keyword>
<name>A0A0D8FQP3_9ACTN</name>
<dbReference type="InterPro" id="IPR007848">
    <property type="entry name" value="Small_mtfrase_dom"/>
</dbReference>
<dbReference type="GO" id="GO:0032259">
    <property type="term" value="P:methylation"/>
    <property type="evidence" value="ECO:0007669"/>
    <property type="project" value="UniProtKB-KW"/>
</dbReference>
<dbReference type="EC" id="2.1.1.297" evidence="1"/>
<dbReference type="Gene3D" id="1.10.8.10">
    <property type="entry name" value="DNA helicase RuvA subunit, C-terminal domain"/>
    <property type="match status" value="1"/>
</dbReference>
<evidence type="ECO:0000313" key="7">
    <source>
        <dbReference type="EMBL" id="KJE75605.1"/>
    </source>
</evidence>
<keyword evidence="2 7" id="KW-0489">Methyltransferase</keyword>
<dbReference type="eggNOG" id="COG2890">
    <property type="taxonomic scope" value="Bacteria"/>
</dbReference>
<dbReference type="Gene3D" id="3.40.50.150">
    <property type="entry name" value="Vaccinia Virus protein VP39"/>
    <property type="match status" value="1"/>
</dbReference>
<dbReference type="STRING" id="1121877.FEAC_26870"/>
<proteinExistence type="predicted"/>
<evidence type="ECO:0000256" key="1">
    <source>
        <dbReference type="ARBA" id="ARBA00012771"/>
    </source>
</evidence>
<evidence type="ECO:0000256" key="5">
    <source>
        <dbReference type="ARBA" id="ARBA00048391"/>
    </source>
</evidence>
<keyword evidence="8" id="KW-1185">Reference proteome</keyword>
<evidence type="ECO:0000313" key="8">
    <source>
        <dbReference type="Proteomes" id="UP000032336"/>
    </source>
</evidence>
<sequence>MVHDSVCGMERFGCVVYTRYTEVMPLDYLADEVYARLVRAGCVAADEEASDLLAAAPDEATLAKWVTRREHGEPLAWILGSIEFCGLSILVDERLYVPRLQSEELARRAAERLPRDGCAADLCTGVGAIAAYLGQMAPNATVVGTDLNLSAVRCARRNGVQAIVSELGSSLHSGAFDVVSVVAPYVPTEQLRLLPADVQRFEPTLALDGGADGLTQLRRSVFDAQRLLHAGGWFLAEVGGVQDRMLEPVLRFAGFDSFSSWHDEDGDLRGVCAQLI</sequence>
<dbReference type="EMBL" id="JXUW01000035">
    <property type="protein sequence ID" value="KJE75605.1"/>
    <property type="molecule type" value="Genomic_DNA"/>
</dbReference>
<evidence type="ECO:0000256" key="2">
    <source>
        <dbReference type="ARBA" id="ARBA00022603"/>
    </source>
</evidence>
<dbReference type="InterPro" id="IPR004556">
    <property type="entry name" value="HemK-like"/>
</dbReference>
<dbReference type="Pfam" id="PF05175">
    <property type="entry name" value="MTS"/>
    <property type="match status" value="1"/>
</dbReference>
<dbReference type="InterPro" id="IPR050320">
    <property type="entry name" value="N5-glutamine_MTase"/>
</dbReference>
<dbReference type="InterPro" id="IPR029063">
    <property type="entry name" value="SAM-dependent_MTases_sf"/>
</dbReference>